<keyword evidence="2" id="KW-1185">Reference proteome</keyword>
<organism evidence="1 2">
    <name type="scientific">Aquisphaera giovannonii</name>
    <dbReference type="NCBI Taxonomy" id="406548"/>
    <lineage>
        <taxon>Bacteria</taxon>
        <taxon>Pseudomonadati</taxon>
        <taxon>Planctomycetota</taxon>
        <taxon>Planctomycetia</taxon>
        <taxon>Isosphaerales</taxon>
        <taxon>Isosphaeraceae</taxon>
        <taxon>Aquisphaera</taxon>
    </lineage>
</organism>
<protein>
    <submittedName>
        <fullName evidence="1">Uncharacterized protein</fullName>
    </submittedName>
</protein>
<sequence length="105" mass="11180">MTFEQCQAVLSEIRQHQGTDHPLVQVTCSGAILRGRVLRSDSDRPARPNQDSPFGLLVLQQPGLFPGPLNFIQIASIPSGGLLGLLADDHADASSRHELLVGAAS</sequence>
<reference evidence="1 2" key="1">
    <citation type="submission" date="2019-08" db="EMBL/GenBank/DDBJ databases">
        <title>Deep-cultivation of Planctomycetes and their phenomic and genomic characterization uncovers novel biology.</title>
        <authorList>
            <person name="Wiegand S."/>
            <person name="Jogler M."/>
            <person name="Boedeker C."/>
            <person name="Pinto D."/>
            <person name="Vollmers J."/>
            <person name="Rivas-Marin E."/>
            <person name="Kohn T."/>
            <person name="Peeters S.H."/>
            <person name="Heuer A."/>
            <person name="Rast P."/>
            <person name="Oberbeckmann S."/>
            <person name="Bunk B."/>
            <person name="Jeske O."/>
            <person name="Meyerdierks A."/>
            <person name="Storesund J.E."/>
            <person name="Kallscheuer N."/>
            <person name="Luecker S."/>
            <person name="Lage O.M."/>
            <person name="Pohl T."/>
            <person name="Merkel B.J."/>
            <person name="Hornburger P."/>
            <person name="Mueller R.-W."/>
            <person name="Bruemmer F."/>
            <person name="Labrenz M."/>
            <person name="Spormann A.M."/>
            <person name="Op den Camp H."/>
            <person name="Overmann J."/>
            <person name="Amann R."/>
            <person name="Jetten M.S.M."/>
            <person name="Mascher T."/>
            <person name="Medema M.H."/>
            <person name="Devos D.P."/>
            <person name="Kaster A.-K."/>
            <person name="Ovreas L."/>
            <person name="Rohde M."/>
            <person name="Galperin M.Y."/>
            <person name="Jogler C."/>
        </authorList>
    </citation>
    <scope>NUCLEOTIDE SEQUENCE [LARGE SCALE GENOMIC DNA]</scope>
    <source>
        <strain evidence="1 2">OJF2</strain>
    </source>
</reference>
<evidence type="ECO:0000313" key="1">
    <source>
        <dbReference type="EMBL" id="QEH33444.1"/>
    </source>
</evidence>
<gene>
    <name evidence="1" type="ORF">OJF2_19460</name>
</gene>
<name>A0A5B9VZR9_9BACT</name>
<dbReference type="AlphaFoldDB" id="A0A5B9VZR9"/>
<dbReference type="RefSeq" id="WP_210420470.1">
    <property type="nucleotide sequence ID" value="NZ_CP042997.1"/>
</dbReference>
<accession>A0A5B9VZR9</accession>
<dbReference type="KEGG" id="agv:OJF2_19460"/>
<proteinExistence type="predicted"/>
<dbReference type="Proteomes" id="UP000324233">
    <property type="component" value="Chromosome"/>
</dbReference>
<dbReference type="EMBL" id="CP042997">
    <property type="protein sequence ID" value="QEH33444.1"/>
    <property type="molecule type" value="Genomic_DNA"/>
</dbReference>
<evidence type="ECO:0000313" key="2">
    <source>
        <dbReference type="Proteomes" id="UP000324233"/>
    </source>
</evidence>